<keyword evidence="4" id="KW-1185">Reference proteome</keyword>
<dbReference type="Pfam" id="PF00109">
    <property type="entry name" value="ketoacyl-synt"/>
    <property type="match status" value="1"/>
</dbReference>
<dbReference type="PANTHER" id="PTHR43775:SF51">
    <property type="entry name" value="INACTIVE PHENOLPHTHIOCEROL SYNTHESIS POLYKETIDE SYNTHASE TYPE I PKS1-RELATED"/>
    <property type="match status" value="1"/>
</dbReference>
<dbReference type="SUPFAM" id="SSF53901">
    <property type="entry name" value="Thiolase-like"/>
    <property type="match status" value="1"/>
</dbReference>
<evidence type="ECO:0000259" key="2">
    <source>
        <dbReference type="PROSITE" id="PS52004"/>
    </source>
</evidence>
<name>A0ABV8VPT4_9NOCA</name>
<gene>
    <name evidence="3" type="ORF">ACFO5K_26720</name>
</gene>
<dbReference type="SMART" id="SM00825">
    <property type="entry name" value="PKS_KS"/>
    <property type="match status" value="1"/>
</dbReference>
<dbReference type="PROSITE" id="PS00606">
    <property type="entry name" value="KS3_1"/>
    <property type="match status" value="1"/>
</dbReference>
<dbReference type="PANTHER" id="PTHR43775">
    <property type="entry name" value="FATTY ACID SYNTHASE"/>
    <property type="match status" value="1"/>
</dbReference>
<feature type="non-terminal residue" evidence="3">
    <location>
        <position position="210"/>
    </location>
</feature>
<dbReference type="InterPro" id="IPR020841">
    <property type="entry name" value="PKS_Beta-ketoAc_synthase_dom"/>
</dbReference>
<sequence>GALYDPDPDHPGTTYTRSGGFVSGAADFDAGFFGIGPREALAMDPQQRLLLEGVWEAFEDAGIDPVSLRGSDTGVFAGVMYQDYELLTRTRPDLGGYWAVGSAGSVVSGRVAYSFGLTGPAITVDTACSSSLVAIHLAMQSLRRGECAMAVAAGVTVNSTPTVFVEFSRQRAMSVDGRCKSYGEGADGTGWSEGLGVLVLERLSDAVRCG</sequence>
<feature type="non-terminal residue" evidence="3">
    <location>
        <position position="1"/>
    </location>
</feature>
<dbReference type="Gene3D" id="3.40.47.10">
    <property type="match status" value="1"/>
</dbReference>
<evidence type="ECO:0000313" key="4">
    <source>
        <dbReference type="Proteomes" id="UP001595844"/>
    </source>
</evidence>
<evidence type="ECO:0000313" key="3">
    <source>
        <dbReference type="EMBL" id="MFC4377677.1"/>
    </source>
</evidence>
<evidence type="ECO:0000256" key="1">
    <source>
        <dbReference type="ARBA" id="ARBA00022679"/>
    </source>
</evidence>
<dbReference type="InterPro" id="IPR050091">
    <property type="entry name" value="PKS_NRPS_Biosynth_Enz"/>
</dbReference>
<dbReference type="EMBL" id="JBHSDL010000040">
    <property type="protein sequence ID" value="MFC4377677.1"/>
    <property type="molecule type" value="Genomic_DNA"/>
</dbReference>
<reference evidence="4" key="1">
    <citation type="journal article" date="2019" name="Int. J. Syst. Evol. Microbiol.">
        <title>The Global Catalogue of Microorganisms (GCM) 10K type strain sequencing project: providing services to taxonomists for standard genome sequencing and annotation.</title>
        <authorList>
            <consortium name="The Broad Institute Genomics Platform"/>
            <consortium name="The Broad Institute Genome Sequencing Center for Infectious Disease"/>
            <person name="Wu L."/>
            <person name="Ma J."/>
        </authorList>
    </citation>
    <scope>NUCLEOTIDE SEQUENCE [LARGE SCALE GENOMIC DNA]</scope>
    <source>
        <strain evidence="4">IBRC-M 10490</strain>
    </source>
</reference>
<dbReference type="CDD" id="cd00833">
    <property type="entry name" value="PKS"/>
    <property type="match status" value="1"/>
</dbReference>
<dbReference type="PROSITE" id="PS52004">
    <property type="entry name" value="KS3_2"/>
    <property type="match status" value="1"/>
</dbReference>
<feature type="domain" description="Ketosynthase family 3 (KS3)" evidence="2">
    <location>
        <begin position="1"/>
        <end position="210"/>
    </location>
</feature>
<comment type="caution">
    <text evidence="3">The sequence shown here is derived from an EMBL/GenBank/DDBJ whole genome shotgun (WGS) entry which is preliminary data.</text>
</comment>
<dbReference type="InterPro" id="IPR018201">
    <property type="entry name" value="Ketoacyl_synth_AS"/>
</dbReference>
<protein>
    <submittedName>
        <fullName evidence="3">Beta-ketoacyl synthase N-terminal-like domain-containing protein</fullName>
    </submittedName>
</protein>
<dbReference type="InterPro" id="IPR016039">
    <property type="entry name" value="Thiolase-like"/>
</dbReference>
<dbReference type="RefSeq" id="WP_378568601.1">
    <property type="nucleotide sequence ID" value="NZ_JBHSDL010000040.1"/>
</dbReference>
<organism evidence="3 4">
    <name type="scientific">Nocardia halotolerans</name>
    <dbReference type="NCBI Taxonomy" id="1755878"/>
    <lineage>
        <taxon>Bacteria</taxon>
        <taxon>Bacillati</taxon>
        <taxon>Actinomycetota</taxon>
        <taxon>Actinomycetes</taxon>
        <taxon>Mycobacteriales</taxon>
        <taxon>Nocardiaceae</taxon>
        <taxon>Nocardia</taxon>
    </lineage>
</organism>
<dbReference type="Proteomes" id="UP001595844">
    <property type="component" value="Unassembled WGS sequence"/>
</dbReference>
<keyword evidence="1" id="KW-0808">Transferase</keyword>
<proteinExistence type="predicted"/>
<dbReference type="InterPro" id="IPR014030">
    <property type="entry name" value="Ketoacyl_synth_N"/>
</dbReference>
<accession>A0ABV8VPT4</accession>